<proteinExistence type="predicted"/>
<dbReference type="Proteomes" id="UP001153331">
    <property type="component" value="Unassembled WGS sequence"/>
</dbReference>
<name>A0ACC2IHJ2_9PLEO</name>
<dbReference type="EMBL" id="JAPHNI010000184">
    <property type="protein sequence ID" value="KAJ8114611.1"/>
    <property type="molecule type" value="Genomic_DNA"/>
</dbReference>
<keyword evidence="2" id="KW-1185">Reference proteome</keyword>
<sequence>MLFSLPERVKGPGSALLAQVTLKPAKPSDHFSVSAASAPLGLPRILKRDWNPHTGTWQATMASSGLQASWNFYAVLCVSSASRDLRNVAPLARRFSDKVGAGHEFKLNCSTPDWPAPTQPIDTLKQAQDRHSIV</sequence>
<comment type="caution">
    <text evidence="1">The sequence shown here is derived from an EMBL/GenBank/DDBJ whole genome shotgun (WGS) entry which is preliminary data.</text>
</comment>
<organism evidence="1 2">
    <name type="scientific">Boeremia exigua</name>
    <dbReference type="NCBI Taxonomy" id="749465"/>
    <lineage>
        <taxon>Eukaryota</taxon>
        <taxon>Fungi</taxon>
        <taxon>Dikarya</taxon>
        <taxon>Ascomycota</taxon>
        <taxon>Pezizomycotina</taxon>
        <taxon>Dothideomycetes</taxon>
        <taxon>Pleosporomycetidae</taxon>
        <taxon>Pleosporales</taxon>
        <taxon>Pleosporineae</taxon>
        <taxon>Didymellaceae</taxon>
        <taxon>Boeremia</taxon>
    </lineage>
</organism>
<reference evidence="1" key="1">
    <citation type="submission" date="2022-11" db="EMBL/GenBank/DDBJ databases">
        <title>Genome Sequence of Boeremia exigua.</title>
        <authorList>
            <person name="Buettner E."/>
        </authorList>
    </citation>
    <scope>NUCLEOTIDE SEQUENCE</scope>
    <source>
        <strain evidence="1">CU02</strain>
    </source>
</reference>
<evidence type="ECO:0000313" key="1">
    <source>
        <dbReference type="EMBL" id="KAJ8114611.1"/>
    </source>
</evidence>
<evidence type="ECO:0000313" key="2">
    <source>
        <dbReference type="Proteomes" id="UP001153331"/>
    </source>
</evidence>
<accession>A0ACC2IHJ2</accession>
<protein>
    <submittedName>
        <fullName evidence="1">Uncharacterized protein</fullName>
    </submittedName>
</protein>
<gene>
    <name evidence="1" type="ORF">OPT61_g3550</name>
</gene>